<sequence>MANDEIFEKHYPQFSLKKNGGDSYAIHATNNKNSVIGNIITINTPKKPNIIKVPKDTIGSNTYMKNFVRHLIDRYHEFLKKEINAVNGKMDYFFIYNAIKKEIGFKWDETPYERFKDLCEYIQKRIDNTRLGRTHKRSGIKNYSTYEEYMIGKQKKNLIRAFGNSTIFCWYIKITLKNGV</sequence>
<evidence type="ECO:0000313" key="1">
    <source>
        <dbReference type="EMBL" id="MPM10094.1"/>
    </source>
</evidence>
<dbReference type="AlphaFoldDB" id="A0A644X7G5"/>
<reference evidence="1" key="1">
    <citation type="submission" date="2019-08" db="EMBL/GenBank/DDBJ databases">
        <authorList>
            <person name="Kucharzyk K."/>
            <person name="Murdoch R.W."/>
            <person name="Higgins S."/>
            <person name="Loffler F."/>
        </authorList>
    </citation>
    <scope>NUCLEOTIDE SEQUENCE</scope>
</reference>
<name>A0A644X7G5_9ZZZZ</name>
<proteinExistence type="predicted"/>
<gene>
    <name evidence="1" type="ORF">SDC9_56418</name>
</gene>
<comment type="caution">
    <text evidence="1">The sequence shown here is derived from an EMBL/GenBank/DDBJ whole genome shotgun (WGS) entry which is preliminary data.</text>
</comment>
<accession>A0A644X7G5</accession>
<dbReference type="EMBL" id="VSSQ01001650">
    <property type="protein sequence ID" value="MPM10094.1"/>
    <property type="molecule type" value="Genomic_DNA"/>
</dbReference>
<protein>
    <submittedName>
        <fullName evidence="1">Uncharacterized protein</fullName>
    </submittedName>
</protein>
<organism evidence="1">
    <name type="scientific">bioreactor metagenome</name>
    <dbReference type="NCBI Taxonomy" id="1076179"/>
    <lineage>
        <taxon>unclassified sequences</taxon>
        <taxon>metagenomes</taxon>
        <taxon>ecological metagenomes</taxon>
    </lineage>
</organism>